<evidence type="ECO:0008006" key="3">
    <source>
        <dbReference type="Google" id="ProtNLM"/>
    </source>
</evidence>
<dbReference type="Gene3D" id="3.40.50.1820">
    <property type="entry name" value="alpha/beta hydrolase"/>
    <property type="match status" value="1"/>
</dbReference>
<dbReference type="RefSeq" id="WP_009946633.1">
    <property type="nucleotide sequence ID" value="NZ_BAAAGS010000035.1"/>
</dbReference>
<evidence type="ECO:0000313" key="1">
    <source>
        <dbReference type="EMBL" id="GAA0542670.1"/>
    </source>
</evidence>
<sequence length="255" mass="27103">MTTHTTTARWDEPAGPHARGTVVLAVGRGENPVVYQRLGERLSADAYRVRVAGDATADPDEVTTQVKALLADESDPAPRVLAGSDTGALLALRLTAQRAVAPDALILAGLPGAGREPRFESWEDELRERTSCPTHRQRLTDTGSGSLAVDLPPQWHEEVDPAGITVPVLGLHGADDEISPRAAVRGVYARMPASRLTSVAGGKHDVLNDLTHRSVAATIVLFLESLRQNREIVRDADLGVERGIVRASSPAATTG</sequence>
<dbReference type="Proteomes" id="UP001500729">
    <property type="component" value="Unassembled WGS sequence"/>
</dbReference>
<gene>
    <name evidence="1" type="ORF">GCM10009533_47080</name>
</gene>
<dbReference type="SUPFAM" id="SSF53474">
    <property type="entry name" value="alpha/beta-Hydrolases"/>
    <property type="match status" value="1"/>
</dbReference>
<keyword evidence="2" id="KW-1185">Reference proteome</keyword>
<organism evidence="1 2">
    <name type="scientific">Saccharopolyspora erythraea</name>
    <name type="common">Streptomyces erythraeus</name>
    <dbReference type="NCBI Taxonomy" id="1836"/>
    <lineage>
        <taxon>Bacteria</taxon>
        <taxon>Bacillati</taxon>
        <taxon>Actinomycetota</taxon>
        <taxon>Actinomycetes</taxon>
        <taxon>Pseudonocardiales</taxon>
        <taxon>Pseudonocardiaceae</taxon>
        <taxon>Saccharopolyspora</taxon>
    </lineage>
</organism>
<dbReference type="EMBL" id="BAAAGS010000035">
    <property type="protein sequence ID" value="GAA0542670.1"/>
    <property type="molecule type" value="Genomic_DNA"/>
</dbReference>
<dbReference type="InterPro" id="IPR029058">
    <property type="entry name" value="AB_hydrolase_fold"/>
</dbReference>
<accession>A0ABN1DH00</accession>
<proteinExistence type="predicted"/>
<protein>
    <recommendedName>
        <fullName evidence="3">Alpha-beta hydrolase superfamily lysophospholipase</fullName>
    </recommendedName>
</protein>
<reference evidence="1 2" key="1">
    <citation type="journal article" date="2019" name="Int. J. Syst. Evol. Microbiol.">
        <title>The Global Catalogue of Microorganisms (GCM) 10K type strain sequencing project: providing services to taxonomists for standard genome sequencing and annotation.</title>
        <authorList>
            <consortium name="The Broad Institute Genomics Platform"/>
            <consortium name="The Broad Institute Genome Sequencing Center for Infectious Disease"/>
            <person name="Wu L."/>
            <person name="Ma J."/>
        </authorList>
    </citation>
    <scope>NUCLEOTIDE SEQUENCE [LARGE SCALE GENOMIC DNA]</scope>
    <source>
        <strain evidence="1 2">JCM 10303</strain>
    </source>
</reference>
<evidence type="ECO:0000313" key="2">
    <source>
        <dbReference type="Proteomes" id="UP001500729"/>
    </source>
</evidence>
<name>A0ABN1DH00_SACER</name>
<comment type="caution">
    <text evidence="1">The sequence shown here is derived from an EMBL/GenBank/DDBJ whole genome shotgun (WGS) entry which is preliminary data.</text>
</comment>